<evidence type="ECO:0000313" key="1">
    <source>
        <dbReference type="EMBL" id="QHU04227.1"/>
    </source>
</evidence>
<protein>
    <submittedName>
        <fullName evidence="1">Uncharacterized protein</fullName>
    </submittedName>
</protein>
<accession>A0A6C0JIH7</accession>
<proteinExistence type="predicted"/>
<organism evidence="1">
    <name type="scientific">viral metagenome</name>
    <dbReference type="NCBI Taxonomy" id="1070528"/>
    <lineage>
        <taxon>unclassified sequences</taxon>
        <taxon>metagenomes</taxon>
        <taxon>organismal metagenomes</taxon>
    </lineage>
</organism>
<dbReference type="AlphaFoldDB" id="A0A6C0JIH7"/>
<dbReference type="EMBL" id="MN740394">
    <property type="protein sequence ID" value="QHU04227.1"/>
    <property type="molecule type" value="Genomic_DNA"/>
</dbReference>
<name>A0A6C0JIH7_9ZZZZ</name>
<reference evidence="1" key="1">
    <citation type="journal article" date="2020" name="Nature">
        <title>Giant virus diversity and host interactions through global metagenomics.</title>
        <authorList>
            <person name="Schulz F."/>
            <person name="Roux S."/>
            <person name="Paez-Espino D."/>
            <person name="Jungbluth S."/>
            <person name="Walsh D.A."/>
            <person name="Denef V.J."/>
            <person name="McMahon K.D."/>
            <person name="Konstantinidis K.T."/>
            <person name="Eloe-Fadrosh E.A."/>
            <person name="Kyrpides N.C."/>
            <person name="Woyke T."/>
        </authorList>
    </citation>
    <scope>NUCLEOTIDE SEQUENCE</scope>
    <source>
        <strain evidence="1">GVMAG-M-3300027708-39</strain>
    </source>
</reference>
<sequence>MNKKSKKRLYNKRNKTLKRKKTSVARGLGSVTINLQRITNFDDLTKNYELYFVKKVDDDEDNEYNDIDEYIGSISSTSIENKSITFEPCMYRQYKVSRGMYDSEHYRNWGKTRGNYTWPFDDIEVYSCS</sequence>